<name>A0A6J4U353_9ACTN</name>
<dbReference type="Gene3D" id="3.90.550.10">
    <property type="entry name" value="Spore Coat Polysaccharide Biosynthesis Protein SpsA, Chain A"/>
    <property type="match status" value="1"/>
</dbReference>
<gene>
    <name evidence="1" type="ORF">AVDCRST_MAG30-4314</name>
</gene>
<organism evidence="1">
    <name type="scientific">uncultured Solirubrobacteraceae bacterium</name>
    <dbReference type="NCBI Taxonomy" id="1162706"/>
    <lineage>
        <taxon>Bacteria</taxon>
        <taxon>Bacillati</taxon>
        <taxon>Actinomycetota</taxon>
        <taxon>Thermoleophilia</taxon>
        <taxon>Solirubrobacterales</taxon>
        <taxon>Solirubrobacteraceae</taxon>
        <taxon>environmental samples</taxon>
    </lineage>
</organism>
<sequence length="29" mass="3032">MSAALLVIAKAPVPGRVKTRLTPPCSPEQ</sequence>
<accession>A0A6J4U353</accession>
<protein>
    <submittedName>
        <fullName evidence="1">Uncharacterized nucleoside diphosphate sugar transferase SCO3743</fullName>
    </submittedName>
</protein>
<feature type="non-terminal residue" evidence="1">
    <location>
        <position position="29"/>
    </location>
</feature>
<dbReference type="AlphaFoldDB" id="A0A6J4U353"/>
<evidence type="ECO:0000313" key="1">
    <source>
        <dbReference type="EMBL" id="CAA9536861.1"/>
    </source>
</evidence>
<keyword evidence="1" id="KW-0808">Transferase</keyword>
<reference evidence="1" key="1">
    <citation type="submission" date="2020-02" db="EMBL/GenBank/DDBJ databases">
        <authorList>
            <person name="Meier V. D."/>
        </authorList>
    </citation>
    <scope>NUCLEOTIDE SEQUENCE</scope>
    <source>
        <strain evidence="1">AVDCRST_MAG30</strain>
    </source>
</reference>
<proteinExistence type="predicted"/>
<dbReference type="GO" id="GO:0016740">
    <property type="term" value="F:transferase activity"/>
    <property type="evidence" value="ECO:0007669"/>
    <property type="project" value="UniProtKB-KW"/>
</dbReference>
<dbReference type="EMBL" id="CADCVS010000564">
    <property type="protein sequence ID" value="CAA9536861.1"/>
    <property type="molecule type" value="Genomic_DNA"/>
</dbReference>
<dbReference type="InterPro" id="IPR029044">
    <property type="entry name" value="Nucleotide-diphossugar_trans"/>
</dbReference>